<dbReference type="RefSeq" id="WP_146140086.1">
    <property type="nucleotide sequence ID" value="NZ_PYGF01000004.1"/>
</dbReference>
<keyword evidence="2" id="KW-1185">Reference proteome</keyword>
<accession>A0A2P8E6I2</accession>
<proteinExistence type="predicted"/>
<comment type="caution">
    <text evidence="1">The sequence shown here is derived from an EMBL/GenBank/DDBJ whole genome shotgun (WGS) entry which is preliminary data.</text>
</comment>
<reference evidence="1 2" key="1">
    <citation type="submission" date="2018-03" db="EMBL/GenBank/DDBJ databases">
        <title>Genomic Encyclopedia of Archaeal and Bacterial Type Strains, Phase II (KMG-II): from individual species to whole genera.</title>
        <authorList>
            <person name="Goeker M."/>
        </authorList>
    </citation>
    <scope>NUCLEOTIDE SEQUENCE [LARGE SCALE GENOMIC DNA]</scope>
    <source>
        <strain evidence="1 2">DSM 28057</strain>
    </source>
</reference>
<evidence type="ECO:0000313" key="1">
    <source>
        <dbReference type="EMBL" id="PSL05079.1"/>
    </source>
</evidence>
<dbReference type="Proteomes" id="UP000240708">
    <property type="component" value="Unassembled WGS sequence"/>
</dbReference>
<protein>
    <submittedName>
        <fullName evidence="1">Uncharacterized protein</fullName>
    </submittedName>
</protein>
<dbReference type="EMBL" id="PYGF01000004">
    <property type="protein sequence ID" value="PSL05079.1"/>
    <property type="molecule type" value="Genomic_DNA"/>
</dbReference>
<organism evidence="1 2">
    <name type="scientific">Cecembia rubra</name>
    <dbReference type="NCBI Taxonomy" id="1485585"/>
    <lineage>
        <taxon>Bacteria</taxon>
        <taxon>Pseudomonadati</taxon>
        <taxon>Bacteroidota</taxon>
        <taxon>Cytophagia</taxon>
        <taxon>Cytophagales</taxon>
        <taxon>Cyclobacteriaceae</taxon>
        <taxon>Cecembia</taxon>
    </lineage>
</organism>
<name>A0A2P8E6I2_9BACT</name>
<dbReference type="OrthoDB" id="835373at2"/>
<gene>
    <name evidence="1" type="ORF">CLV48_104254</name>
</gene>
<sequence length="236" mass="26827">MKFLFYSFVFLLMNLQIKIGHAQELTAQKVLVTEAKIQGGSFELHRYEGDGVENLSSSSGLGFAVAGGSLKEIFTKLWPDYEFKVSRKFDKNSYTLRINYTTALDKSILDQIWNLLGQHKDFSATISSVSLSGNCLKVISSQKLERHVYIPKNGVIKKDESNRSHIHLDGYDLVSLANKFNQYGQLGRFYLDEDKNKGSYSFRLKAQTLDTLRESLEPYGLSFQSCTKTIVSYELK</sequence>
<dbReference type="AlphaFoldDB" id="A0A2P8E6I2"/>
<evidence type="ECO:0000313" key="2">
    <source>
        <dbReference type="Proteomes" id="UP000240708"/>
    </source>
</evidence>